<sequence length="663" mass="75219">MEIQIVVMHAHTCVNWMCTDAPKQVLARAVCTSFGKMYYVGNVKDNHPSFEAPAFVAACQKYISRVHIRTLEHSHASGGAELCGYLKGMTNLQELNMTSIICDENCMWDTRVVMDNYEAVLTSNTTFSSLIGNKWLSIFPNLTNLVIRDEFLSSMDISKLTRHSYPVLNSVHILNSRISRVGIRNLAEFCDIMRRTISDVMITVSKGLKTVKQQIKYLELSCQHFEQINFHNKFTLTVIVTVGFVCHADHTLLIKAGFVLENGCRWFCKKTFGNTNIVYIINSEWASSFHRLRRQVFSFFDYNNYGRLILFVSAVLTTTLLLSRIEPPKDLPRNGTNASKLIKFNGQIAQSHNASKSVKKVDQFLKIEVPIKLAHPKSPRLRTSGNPYDKACIQNNTCFYIKNVIIDSELMRCMYMTGYPTQCETLKPLIIPEKYANLTGDELLQQDTSTWKVDSKNLFDGYVDNFFAFAVALKALDFNSTYDLGKRALLIGLGGGSSDMYLAEERKQLDITVVELEKAAITLAEKWFGVRDTQNRKTINGDGVEYIQHSKTDGTKYDLIFVDACDDFCPAVVFRTDDVIANLKQIVTPDGAVFFNTWERANLTKEFRNLLTRHFPTCLEVDSHVANIIIGCVGYPLEGPEGDRALRIINERFNVALETFFNK</sequence>
<keyword evidence="1" id="KW-1185">Reference proteome</keyword>
<reference evidence="2" key="2">
    <citation type="submission" date="2020-10" db="UniProtKB">
        <authorList>
            <consortium name="WormBaseParasite"/>
        </authorList>
    </citation>
    <scope>IDENTIFICATION</scope>
</reference>
<dbReference type="Proteomes" id="UP000492821">
    <property type="component" value="Unassembled WGS sequence"/>
</dbReference>
<proteinExistence type="predicted"/>
<dbReference type="InterPro" id="IPR029063">
    <property type="entry name" value="SAM-dependent_MTases_sf"/>
</dbReference>
<organism evidence="1 2">
    <name type="scientific">Panagrellus redivivus</name>
    <name type="common">Microworm</name>
    <dbReference type="NCBI Taxonomy" id="6233"/>
    <lineage>
        <taxon>Eukaryota</taxon>
        <taxon>Metazoa</taxon>
        <taxon>Ecdysozoa</taxon>
        <taxon>Nematoda</taxon>
        <taxon>Chromadorea</taxon>
        <taxon>Rhabditida</taxon>
        <taxon>Tylenchina</taxon>
        <taxon>Panagrolaimomorpha</taxon>
        <taxon>Panagrolaimoidea</taxon>
        <taxon>Panagrolaimidae</taxon>
        <taxon>Panagrellus</taxon>
    </lineage>
</organism>
<dbReference type="InterPro" id="IPR032675">
    <property type="entry name" value="LRR_dom_sf"/>
</dbReference>
<evidence type="ECO:0000313" key="2">
    <source>
        <dbReference type="WBParaSite" id="Pan_g12788.t1"/>
    </source>
</evidence>
<dbReference type="AlphaFoldDB" id="A0A7E4ZRA4"/>
<dbReference type="WBParaSite" id="Pan_g12788.t1">
    <property type="protein sequence ID" value="Pan_g12788.t1"/>
    <property type="gene ID" value="Pan_g12788"/>
</dbReference>
<evidence type="ECO:0000313" key="1">
    <source>
        <dbReference type="Proteomes" id="UP000492821"/>
    </source>
</evidence>
<reference evidence="1" key="1">
    <citation type="journal article" date="2013" name="Genetics">
        <title>The draft genome and transcriptome of Panagrellus redivivus are shaped by the harsh demands of a free-living lifestyle.</title>
        <authorList>
            <person name="Srinivasan J."/>
            <person name="Dillman A.R."/>
            <person name="Macchietto M.G."/>
            <person name="Heikkinen L."/>
            <person name="Lakso M."/>
            <person name="Fracchia K.M."/>
            <person name="Antoshechkin I."/>
            <person name="Mortazavi A."/>
            <person name="Wong G."/>
            <person name="Sternberg P.W."/>
        </authorList>
    </citation>
    <scope>NUCLEOTIDE SEQUENCE [LARGE SCALE GENOMIC DNA]</scope>
    <source>
        <strain evidence="1">MT8872</strain>
    </source>
</reference>
<dbReference type="Gene3D" id="3.80.10.10">
    <property type="entry name" value="Ribonuclease Inhibitor"/>
    <property type="match status" value="1"/>
</dbReference>
<dbReference type="Gene3D" id="3.40.50.150">
    <property type="entry name" value="Vaccinia Virus protein VP39"/>
    <property type="match status" value="1"/>
</dbReference>
<dbReference type="Pfam" id="PF01564">
    <property type="entry name" value="Spermine_synth"/>
    <property type="match status" value="1"/>
</dbReference>
<protein>
    <submittedName>
        <fullName evidence="2">PABS domain-containing protein</fullName>
    </submittedName>
</protein>
<dbReference type="SUPFAM" id="SSF53335">
    <property type="entry name" value="S-adenosyl-L-methionine-dependent methyltransferases"/>
    <property type="match status" value="1"/>
</dbReference>
<accession>A0A7E4ZRA4</accession>
<name>A0A7E4ZRA4_PANRE</name>